<name>A0A8E5HJQ0_USTVR</name>
<feature type="region of interest" description="Disordered" evidence="1">
    <location>
        <begin position="257"/>
        <end position="290"/>
    </location>
</feature>
<dbReference type="RefSeq" id="XP_042994226.1">
    <property type="nucleotide sequence ID" value="XM_043138292.1"/>
</dbReference>
<reference evidence="2" key="1">
    <citation type="submission" date="2020-03" db="EMBL/GenBank/DDBJ databases">
        <title>A mixture of massive structural variations and highly conserved coding sequences in Ustilaginoidea virens genome.</title>
        <authorList>
            <person name="Zhang K."/>
            <person name="Zhao Z."/>
            <person name="Zhang Z."/>
            <person name="Li Y."/>
            <person name="Hsiang T."/>
            <person name="Sun W."/>
        </authorList>
    </citation>
    <scope>NUCLEOTIDE SEQUENCE</scope>
    <source>
        <strain evidence="2">UV-8b</strain>
    </source>
</reference>
<dbReference type="Proteomes" id="UP000027002">
    <property type="component" value="Chromosome 1"/>
</dbReference>
<organism evidence="2 3">
    <name type="scientific">Ustilaginoidea virens</name>
    <name type="common">Rice false smut fungus</name>
    <name type="synonym">Villosiclava virens</name>
    <dbReference type="NCBI Taxonomy" id="1159556"/>
    <lineage>
        <taxon>Eukaryota</taxon>
        <taxon>Fungi</taxon>
        <taxon>Dikarya</taxon>
        <taxon>Ascomycota</taxon>
        <taxon>Pezizomycotina</taxon>
        <taxon>Sordariomycetes</taxon>
        <taxon>Hypocreomycetidae</taxon>
        <taxon>Hypocreales</taxon>
        <taxon>Clavicipitaceae</taxon>
        <taxon>Ustilaginoidea</taxon>
    </lineage>
</organism>
<protein>
    <submittedName>
        <fullName evidence="2">Uncharacterized protein</fullName>
    </submittedName>
</protein>
<evidence type="ECO:0000313" key="2">
    <source>
        <dbReference type="EMBL" id="QUC16553.1"/>
    </source>
</evidence>
<dbReference type="AlphaFoldDB" id="A0A8E5HJQ0"/>
<dbReference type="GeneID" id="66061572"/>
<evidence type="ECO:0000313" key="3">
    <source>
        <dbReference type="Proteomes" id="UP000027002"/>
    </source>
</evidence>
<sequence>MFATQNYADAMDSGRKRFRDDDDSFNAAAGFGEHRNKRLQSLPLRSSPKVSSQSLPFSNIVPLNANPAEAVPPPHLESWPPYSSQHVQLQQDVEVDMMDTGSSPPLDHDQVVQSEAFPHHRSTGRTPTPIQQSFAIQVRGPPGGWTQGQTNLAPNGIVNLGHQVTGLSQDQTVPRAVPGEAEWHTLQNHRPDLPSPISELGGSVMTNTADSSAGVVMDGDKASSLPLPPSRQCAFPGEGSTHAMEHPNAVLDVDGHFASSQHSESDADPTSPSPGRKGHQRSKHTVNSWTWQPGMKKSFSIGYRSDCEKCRLKVPGHFNHIVIS</sequence>
<dbReference type="EMBL" id="CP072753">
    <property type="protein sequence ID" value="QUC16553.1"/>
    <property type="molecule type" value="Genomic_DNA"/>
</dbReference>
<keyword evidence="3" id="KW-1185">Reference proteome</keyword>
<evidence type="ECO:0000256" key="1">
    <source>
        <dbReference type="SAM" id="MobiDB-lite"/>
    </source>
</evidence>
<dbReference type="OrthoDB" id="2446291at2759"/>
<feature type="region of interest" description="Disordered" evidence="1">
    <location>
        <begin position="1"/>
        <end position="55"/>
    </location>
</feature>
<gene>
    <name evidence="2" type="ORF">UV8b_00794</name>
</gene>
<proteinExistence type="predicted"/>
<accession>A0A8E5HJQ0</accession>
<dbReference type="KEGG" id="uvi:66061572"/>